<evidence type="ECO:0000259" key="3">
    <source>
        <dbReference type="Pfam" id="PF02834"/>
    </source>
</evidence>
<feature type="active site" description="Proton acceptor" evidence="2">
    <location>
        <position position="148"/>
    </location>
</feature>
<dbReference type="PANTHER" id="PTHR35561:SF1">
    <property type="entry name" value="RNA 2',3'-CYCLIC PHOSPHODIESTERASE"/>
    <property type="match status" value="1"/>
</dbReference>
<reference evidence="4 5" key="1">
    <citation type="submission" date="2018-10" db="EMBL/GenBank/DDBJ databases">
        <title>Genomic Encyclopedia of Type Strains, Phase IV (KMG-IV): sequencing the most valuable type-strain genomes for metagenomic binning, comparative biology and taxonomic classification.</title>
        <authorList>
            <person name="Goeker M."/>
        </authorList>
    </citation>
    <scope>NUCLEOTIDE SEQUENCE [LARGE SCALE GENOMIC DNA]</scope>
    <source>
        <strain evidence="4 5">DSM 23229</strain>
    </source>
</reference>
<comment type="similarity">
    <text evidence="2">Belongs to the 2H phosphoesterase superfamily. ThpR family.</text>
</comment>
<evidence type="ECO:0000313" key="4">
    <source>
        <dbReference type="EMBL" id="RKR06137.1"/>
    </source>
</evidence>
<dbReference type="EC" id="3.1.4.58" evidence="2"/>
<dbReference type="InterPro" id="IPR009097">
    <property type="entry name" value="Cyclic_Pdiesterase"/>
</dbReference>
<feature type="short sequence motif" description="HXTX 1" evidence="2">
    <location>
        <begin position="54"/>
        <end position="57"/>
    </location>
</feature>
<dbReference type="PANTHER" id="PTHR35561">
    <property type="entry name" value="RNA 2',3'-CYCLIC PHOSPHODIESTERASE"/>
    <property type="match status" value="1"/>
</dbReference>
<dbReference type="Proteomes" id="UP000281975">
    <property type="component" value="Unassembled WGS sequence"/>
</dbReference>
<dbReference type="InterPro" id="IPR014051">
    <property type="entry name" value="Phosphoesterase_HXTX"/>
</dbReference>
<proteinExistence type="inferred from homology"/>
<dbReference type="AlphaFoldDB" id="A0A420WY32"/>
<dbReference type="GO" id="GO:0008664">
    <property type="term" value="F:RNA 2',3'-cyclic 3'-phosphodiesterase activity"/>
    <property type="evidence" value="ECO:0007669"/>
    <property type="project" value="UniProtKB-EC"/>
</dbReference>
<keyword evidence="4" id="KW-0436">Ligase</keyword>
<dbReference type="SUPFAM" id="SSF55144">
    <property type="entry name" value="LigT-like"/>
    <property type="match status" value="1"/>
</dbReference>
<feature type="short sequence motif" description="HXTX 2" evidence="2">
    <location>
        <begin position="148"/>
        <end position="151"/>
    </location>
</feature>
<comment type="function">
    <text evidence="2">Hydrolyzes RNA 2',3'-cyclic phosphodiester to an RNA 2'-phosphomonoester.</text>
</comment>
<dbReference type="GO" id="GO:0004113">
    <property type="term" value="F:2',3'-cyclic-nucleotide 3'-phosphodiesterase activity"/>
    <property type="evidence" value="ECO:0007669"/>
    <property type="project" value="InterPro"/>
</dbReference>
<dbReference type="EMBL" id="RBIN01000003">
    <property type="protein sequence ID" value="RKR06137.1"/>
    <property type="molecule type" value="Genomic_DNA"/>
</dbReference>
<sequence>MSTVTDTGQHRLFLALMPDEATRRAMLRLRSRALAFDFPESSRAIRWVPPRNWHVTLAFLGSCSPDTRQQLSALGQQMFEGFRGARATARELQGFPDPDRPGRTWTLTFTTTAMPSDEAATPQSWHRHLLEFPEIAGLANDRHDFRPHITLARSRNPEPWPRRDVSMQCHFDRIALLESIIAPEGGSTYQPLSVAGASL</sequence>
<dbReference type="NCBIfam" id="TIGR02258">
    <property type="entry name" value="2_5_ligase"/>
    <property type="match status" value="1"/>
</dbReference>
<dbReference type="InterPro" id="IPR004175">
    <property type="entry name" value="RNA_CPDase"/>
</dbReference>
<evidence type="ECO:0000256" key="2">
    <source>
        <dbReference type="HAMAP-Rule" id="MF_01940"/>
    </source>
</evidence>
<keyword evidence="5" id="KW-1185">Reference proteome</keyword>
<organism evidence="4 5">
    <name type="scientific">Kushneria sinocarnis</name>
    <dbReference type="NCBI Taxonomy" id="595502"/>
    <lineage>
        <taxon>Bacteria</taxon>
        <taxon>Pseudomonadati</taxon>
        <taxon>Pseudomonadota</taxon>
        <taxon>Gammaproteobacteria</taxon>
        <taxon>Oceanospirillales</taxon>
        <taxon>Halomonadaceae</taxon>
        <taxon>Kushneria</taxon>
    </lineage>
</organism>
<dbReference type="GO" id="GO:0016874">
    <property type="term" value="F:ligase activity"/>
    <property type="evidence" value="ECO:0007669"/>
    <property type="project" value="UniProtKB-KW"/>
</dbReference>
<feature type="active site" description="Proton donor" evidence="2">
    <location>
        <position position="54"/>
    </location>
</feature>
<dbReference type="Gene3D" id="3.90.1140.10">
    <property type="entry name" value="Cyclic phosphodiesterase"/>
    <property type="match status" value="1"/>
</dbReference>
<comment type="catalytic activity">
    <reaction evidence="2">
        <text>a 3'-end 2',3'-cyclophospho-ribonucleotide-RNA + H2O = a 3'-end 2'-phospho-ribonucleotide-RNA + H(+)</text>
        <dbReference type="Rhea" id="RHEA:11828"/>
        <dbReference type="Rhea" id="RHEA-COMP:10464"/>
        <dbReference type="Rhea" id="RHEA-COMP:17353"/>
        <dbReference type="ChEBI" id="CHEBI:15377"/>
        <dbReference type="ChEBI" id="CHEBI:15378"/>
        <dbReference type="ChEBI" id="CHEBI:83064"/>
        <dbReference type="ChEBI" id="CHEBI:173113"/>
        <dbReference type="EC" id="3.1.4.58"/>
    </reaction>
</comment>
<evidence type="ECO:0000256" key="1">
    <source>
        <dbReference type="ARBA" id="ARBA00022801"/>
    </source>
</evidence>
<dbReference type="RefSeq" id="WP_121172054.1">
    <property type="nucleotide sequence ID" value="NZ_RBIN01000003.1"/>
</dbReference>
<evidence type="ECO:0000313" key="5">
    <source>
        <dbReference type="Proteomes" id="UP000281975"/>
    </source>
</evidence>
<protein>
    <recommendedName>
        <fullName evidence="2">RNA 2',3'-cyclic phosphodiesterase</fullName>
        <shortName evidence="2">RNA 2',3'-CPDase</shortName>
        <ecNumber evidence="2">3.1.4.58</ecNumber>
    </recommendedName>
</protein>
<accession>A0A420WY32</accession>
<feature type="domain" description="Phosphoesterase HXTX" evidence="3">
    <location>
        <begin position="40"/>
        <end position="102"/>
    </location>
</feature>
<comment type="caution">
    <text evidence="4">The sequence shown here is derived from an EMBL/GenBank/DDBJ whole genome shotgun (WGS) entry which is preliminary data.</text>
</comment>
<name>A0A420WY32_9GAMM</name>
<dbReference type="OrthoDB" id="7061261at2"/>
<gene>
    <name evidence="4" type="ORF">C7446_1074</name>
</gene>
<dbReference type="HAMAP" id="MF_01940">
    <property type="entry name" value="RNA_CPDase"/>
    <property type="match status" value="1"/>
</dbReference>
<keyword evidence="1 2" id="KW-0378">Hydrolase</keyword>
<dbReference type="Pfam" id="PF02834">
    <property type="entry name" value="LigT_PEase"/>
    <property type="match status" value="1"/>
</dbReference>